<accession>A0A2A4AD53</accession>
<evidence type="ECO:0000313" key="12">
    <source>
        <dbReference type="EMBL" id="PCC81765.1"/>
    </source>
</evidence>
<dbReference type="PROSITE" id="PS00374">
    <property type="entry name" value="MGMT"/>
    <property type="match status" value="1"/>
</dbReference>
<evidence type="ECO:0000256" key="6">
    <source>
        <dbReference type="ARBA" id="ARBA00022763"/>
    </source>
</evidence>
<name>A0A2A4AD53_9CORY</name>
<comment type="catalytic activity">
    <reaction evidence="1 9">
        <text>a 4-O-methyl-thymidine in DNA + L-cysteinyl-[protein] = a thymidine in DNA + S-methyl-L-cysteinyl-[protein]</text>
        <dbReference type="Rhea" id="RHEA:53428"/>
        <dbReference type="Rhea" id="RHEA-COMP:10131"/>
        <dbReference type="Rhea" id="RHEA-COMP:10132"/>
        <dbReference type="Rhea" id="RHEA-COMP:13555"/>
        <dbReference type="Rhea" id="RHEA-COMP:13556"/>
        <dbReference type="ChEBI" id="CHEBI:29950"/>
        <dbReference type="ChEBI" id="CHEBI:82612"/>
        <dbReference type="ChEBI" id="CHEBI:137386"/>
        <dbReference type="ChEBI" id="CHEBI:137387"/>
        <dbReference type="EC" id="2.1.1.63"/>
    </reaction>
</comment>
<evidence type="ECO:0000259" key="10">
    <source>
        <dbReference type="Pfam" id="PF01035"/>
    </source>
</evidence>
<dbReference type="InterPro" id="IPR001497">
    <property type="entry name" value="MethylDNA_cys_MeTrfase_AS"/>
</dbReference>
<comment type="similarity">
    <text evidence="2 9">Belongs to the MGMT family.</text>
</comment>
<protein>
    <recommendedName>
        <fullName evidence="9">Methylated-DNA--protein-cysteine methyltransferase</fullName>
        <ecNumber evidence="9">2.1.1.63</ecNumber>
    </recommendedName>
    <alternativeName>
        <fullName evidence="9">6-O-methylguanine-DNA methyltransferase</fullName>
        <shortName evidence="9">MGMT</shortName>
    </alternativeName>
    <alternativeName>
        <fullName evidence="9">O-6-methylguanine-DNA-alkyltransferase</fullName>
    </alternativeName>
</protein>
<keyword evidence="4 9" id="KW-0489">Methyltransferase</keyword>
<dbReference type="InterPro" id="IPR023546">
    <property type="entry name" value="MGMT"/>
</dbReference>
<comment type="miscellaneous">
    <text evidence="9">This enzyme catalyzes only one turnover and therefore is not strictly catalytic. According to one definition, an enzyme is a biocatalyst that acts repeatedly and over many reaction cycles.</text>
</comment>
<evidence type="ECO:0000259" key="11">
    <source>
        <dbReference type="Pfam" id="PF02870"/>
    </source>
</evidence>
<dbReference type="InterPro" id="IPR036388">
    <property type="entry name" value="WH-like_DNA-bd_sf"/>
</dbReference>
<evidence type="ECO:0000256" key="1">
    <source>
        <dbReference type="ARBA" id="ARBA00001286"/>
    </source>
</evidence>
<keyword evidence="3 9" id="KW-0963">Cytoplasm</keyword>
<dbReference type="PANTHER" id="PTHR10815">
    <property type="entry name" value="METHYLATED-DNA--PROTEIN-CYSTEINE METHYLTRANSFERASE"/>
    <property type="match status" value="1"/>
</dbReference>
<evidence type="ECO:0000313" key="13">
    <source>
        <dbReference type="Proteomes" id="UP000218690"/>
    </source>
</evidence>
<feature type="active site" description="Nucleophile; methyl group acceptor" evidence="9">
    <location>
        <position position="141"/>
    </location>
</feature>
<dbReference type="PANTHER" id="PTHR10815:SF13">
    <property type="entry name" value="METHYLATED-DNA--PROTEIN-CYSTEINE METHYLTRANSFERASE"/>
    <property type="match status" value="1"/>
</dbReference>
<dbReference type="HAMAP" id="MF_00772">
    <property type="entry name" value="OGT"/>
    <property type="match status" value="1"/>
</dbReference>
<evidence type="ECO:0000256" key="7">
    <source>
        <dbReference type="ARBA" id="ARBA00023204"/>
    </source>
</evidence>
<dbReference type="EMBL" id="NWBP01000037">
    <property type="protein sequence ID" value="PCC81765.1"/>
    <property type="molecule type" value="Genomic_DNA"/>
</dbReference>
<keyword evidence="7 9" id="KW-0234">DNA repair</keyword>
<dbReference type="CDD" id="cd06445">
    <property type="entry name" value="ATase"/>
    <property type="match status" value="1"/>
</dbReference>
<dbReference type="InterPro" id="IPR036217">
    <property type="entry name" value="MethylDNA_cys_MeTrfase_DNAb"/>
</dbReference>
<comment type="catalytic activity">
    <reaction evidence="8 9">
        <text>a 6-O-methyl-2'-deoxyguanosine in DNA + L-cysteinyl-[protein] = S-methyl-L-cysteinyl-[protein] + a 2'-deoxyguanosine in DNA</text>
        <dbReference type="Rhea" id="RHEA:24000"/>
        <dbReference type="Rhea" id="RHEA-COMP:10131"/>
        <dbReference type="Rhea" id="RHEA-COMP:10132"/>
        <dbReference type="Rhea" id="RHEA-COMP:11367"/>
        <dbReference type="Rhea" id="RHEA-COMP:11368"/>
        <dbReference type="ChEBI" id="CHEBI:29950"/>
        <dbReference type="ChEBI" id="CHEBI:82612"/>
        <dbReference type="ChEBI" id="CHEBI:85445"/>
        <dbReference type="ChEBI" id="CHEBI:85448"/>
        <dbReference type="EC" id="2.1.1.63"/>
    </reaction>
</comment>
<dbReference type="SUPFAM" id="SSF53155">
    <property type="entry name" value="Methylated DNA-protein cysteine methyltransferase domain"/>
    <property type="match status" value="1"/>
</dbReference>
<dbReference type="GO" id="GO:0005737">
    <property type="term" value="C:cytoplasm"/>
    <property type="evidence" value="ECO:0007669"/>
    <property type="project" value="UniProtKB-SubCell"/>
</dbReference>
<feature type="domain" description="Methylguanine DNA methyltransferase ribonuclease-like" evidence="11">
    <location>
        <begin position="9"/>
        <end position="84"/>
    </location>
</feature>
<dbReference type="EC" id="2.1.1.63" evidence="9"/>
<evidence type="ECO:0000256" key="2">
    <source>
        <dbReference type="ARBA" id="ARBA00008711"/>
    </source>
</evidence>
<evidence type="ECO:0000256" key="3">
    <source>
        <dbReference type="ARBA" id="ARBA00022490"/>
    </source>
</evidence>
<dbReference type="InterPro" id="IPR014048">
    <property type="entry name" value="MethylDNA_cys_MeTrfase_DNA-bd"/>
</dbReference>
<dbReference type="Gene3D" id="1.10.10.10">
    <property type="entry name" value="Winged helix-like DNA-binding domain superfamily/Winged helix DNA-binding domain"/>
    <property type="match status" value="1"/>
</dbReference>
<evidence type="ECO:0000256" key="8">
    <source>
        <dbReference type="ARBA" id="ARBA00049348"/>
    </source>
</evidence>
<dbReference type="GO" id="GO:0032259">
    <property type="term" value="P:methylation"/>
    <property type="evidence" value="ECO:0007669"/>
    <property type="project" value="UniProtKB-KW"/>
</dbReference>
<dbReference type="Pfam" id="PF02870">
    <property type="entry name" value="Methyltransf_1N"/>
    <property type="match status" value="1"/>
</dbReference>
<dbReference type="FunFam" id="1.10.10.10:FF:000214">
    <property type="entry name" value="Methylated-DNA--protein-cysteine methyltransferase"/>
    <property type="match status" value="1"/>
</dbReference>
<feature type="domain" description="Methylated-DNA-[protein]-cysteine S-methyltransferase DNA binding" evidence="10">
    <location>
        <begin position="91"/>
        <end position="169"/>
    </location>
</feature>
<evidence type="ECO:0000256" key="9">
    <source>
        <dbReference type="HAMAP-Rule" id="MF_00772"/>
    </source>
</evidence>
<dbReference type="Gene3D" id="3.30.160.70">
    <property type="entry name" value="Methylated DNA-protein cysteine methyltransferase domain"/>
    <property type="match status" value="1"/>
</dbReference>
<dbReference type="NCBIfam" id="TIGR00589">
    <property type="entry name" value="ogt"/>
    <property type="match status" value="1"/>
</dbReference>
<comment type="function">
    <text evidence="9">Involved in the cellular defense against the biological effects of O6-methylguanine (O6-MeG) and O4-methylthymine (O4-MeT) in DNA. Repairs the methylated nucleobase in DNA by stoichiometrically transferring the methyl group to a cysteine residue in the enzyme. This is a suicide reaction: the enzyme is irreversibly inactivated.</text>
</comment>
<comment type="caution">
    <text evidence="12">The sequence shown here is derived from an EMBL/GenBank/DDBJ whole genome shotgun (WGS) entry which is preliminary data.</text>
</comment>
<evidence type="ECO:0000256" key="4">
    <source>
        <dbReference type="ARBA" id="ARBA00022603"/>
    </source>
</evidence>
<reference evidence="12 13" key="1">
    <citation type="submission" date="2017-09" db="EMBL/GenBank/DDBJ databases">
        <title>Draft Genome Sequence of Corynebacterium accolens AH4003.</title>
        <authorList>
            <person name="Chen Y."/>
            <person name="Oosthuysen W.F."/>
            <person name="Kelley S."/>
            <person name="Horswill A."/>
        </authorList>
    </citation>
    <scope>NUCLEOTIDE SEQUENCE [LARGE SCALE GENOMIC DNA]</scope>
    <source>
        <strain evidence="12 13">AH4003</strain>
    </source>
</reference>
<comment type="subcellular location">
    <subcellularLocation>
        <location evidence="9">Cytoplasm</location>
    </subcellularLocation>
</comment>
<dbReference type="Proteomes" id="UP000218690">
    <property type="component" value="Unassembled WGS sequence"/>
</dbReference>
<gene>
    <name evidence="12" type="ORF">COM45_12070</name>
</gene>
<dbReference type="SUPFAM" id="SSF46767">
    <property type="entry name" value="Methylated DNA-protein cysteine methyltransferase, C-terminal domain"/>
    <property type="match status" value="1"/>
</dbReference>
<keyword evidence="6 9" id="KW-0227">DNA damage</keyword>
<dbReference type="InterPro" id="IPR036631">
    <property type="entry name" value="MGMT_N_sf"/>
</dbReference>
<dbReference type="GO" id="GO:0006307">
    <property type="term" value="P:DNA alkylation repair"/>
    <property type="evidence" value="ECO:0007669"/>
    <property type="project" value="UniProtKB-UniRule"/>
</dbReference>
<sequence>MAFTPRSVTYRYVDSPVGELLVAATERGVVYLAFACEESAEVLALLNNKIGPATMGASPVLTLAAVQLDEYFAGARRTFSVPIDEALTSGFRQRVQRLLTDIPYGATTTYAQLADAAANPKAVRAVGSACARNPVPIIVPCHRVLRSDGSLGGYRGGVAAKELLLRLESGARTP</sequence>
<proteinExistence type="inferred from homology"/>
<dbReference type="InterPro" id="IPR008332">
    <property type="entry name" value="MethylG_MeTrfase_N"/>
</dbReference>
<organism evidence="12 13">
    <name type="scientific">Corynebacterium accolens</name>
    <dbReference type="NCBI Taxonomy" id="38284"/>
    <lineage>
        <taxon>Bacteria</taxon>
        <taxon>Bacillati</taxon>
        <taxon>Actinomycetota</taxon>
        <taxon>Actinomycetes</taxon>
        <taxon>Mycobacteriales</taxon>
        <taxon>Corynebacteriaceae</taxon>
        <taxon>Corynebacterium</taxon>
    </lineage>
</organism>
<evidence type="ECO:0000256" key="5">
    <source>
        <dbReference type="ARBA" id="ARBA00022679"/>
    </source>
</evidence>
<dbReference type="AlphaFoldDB" id="A0A2A4AD53"/>
<dbReference type="GO" id="GO:0003908">
    <property type="term" value="F:methylated-DNA-[protein]-cysteine S-methyltransferase activity"/>
    <property type="evidence" value="ECO:0007669"/>
    <property type="project" value="UniProtKB-UniRule"/>
</dbReference>
<keyword evidence="5 9" id="KW-0808">Transferase</keyword>
<dbReference type="Pfam" id="PF01035">
    <property type="entry name" value="DNA_binding_1"/>
    <property type="match status" value="1"/>
</dbReference>